<organism evidence="2 3">
    <name type="scientific">Linum tenue</name>
    <dbReference type="NCBI Taxonomy" id="586396"/>
    <lineage>
        <taxon>Eukaryota</taxon>
        <taxon>Viridiplantae</taxon>
        <taxon>Streptophyta</taxon>
        <taxon>Embryophyta</taxon>
        <taxon>Tracheophyta</taxon>
        <taxon>Spermatophyta</taxon>
        <taxon>Magnoliopsida</taxon>
        <taxon>eudicotyledons</taxon>
        <taxon>Gunneridae</taxon>
        <taxon>Pentapetalae</taxon>
        <taxon>rosids</taxon>
        <taxon>fabids</taxon>
        <taxon>Malpighiales</taxon>
        <taxon>Linaceae</taxon>
        <taxon>Linum</taxon>
    </lineage>
</organism>
<dbReference type="PANTHER" id="PTHR31798">
    <property type="entry name" value="HYDROXYPROLINE-RICH GLYCOPROTEIN-LIKE"/>
    <property type="match status" value="1"/>
</dbReference>
<feature type="region of interest" description="Disordered" evidence="1">
    <location>
        <begin position="545"/>
        <end position="580"/>
    </location>
</feature>
<feature type="compositionally biased region" description="Basic and acidic residues" evidence="1">
    <location>
        <begin position="487"/>
        <end position="502"/>
    </location>
</feature>
<dbReference type="EMBL" id="CAMGYJ010000005">
    <property type="protein sequence ID" value="CAI0414555.1"/>
    <property type="molecule type" value="Genomic_DNA"/>
</dbReference>
<keyword evidence="3" id="KW-1185">Reference proteome</keyword>
<feature type="compositionally biased region" description="Polar residues" evidence="1">
    <location>
        <begin position="93"/>
        <end position="104"/>
    </location>
</feature>
<dbReference type="InterPro" id="IPR040420">
    <property type="entry name" value="At1g76660-like"/>
</dbReference>
<feature type="region of interest" description="Disordered" evidence="1">
    <location>
        <begin position="468"/>
        <end position="529"/>
    </location>
</feature>
<dbReference type="AlphaFoldDB" id="A0AAV0JZN3"/>
<evidence type="ECO:0000313" key="3">
    <source>
        <dbReference type="Proteomes" id="UP001154282"/>
    </source>
</evidence>
<name>A0AAV0JZN3_9ROSI</name>
<gene>
    <name evidence="2" type="ORF">LITE_LOCUS16334</name>
</gene>
<evidence type="ECO:0008006" key="4">
    <source>
        <dbReference type="Google" id="ProtNLM"/>
    </source>
</evidence>
<protein>
    <recommendedName>
        <fullName evidence="4">Hydroxyproline-rich glycoprotein family protein</fullName>
    </recommendedName>
</protein>
<sequence>MRRTSDSNGGGRGSVVGSRALASINNSALDTINAAANRIASVENRHSQEASAAAAASAQKKKWGGCWSIYSCFGYQRSRQRIGHAVFIPEPRTSGSGNQAPTAENPNHQQPPPQVVHPFMAPPSSPASFIPSEPPSVTQSPAGKVSLSMYSPPGPSSIFAIGPYAHETQLVSPPVFSTFNTEPSTAPFTPPPESVHLTNTPSSPEVPFAQLLERFPLSHYEFQQRYQFHPGSPAGQLISPRSGISGSGASSPFPEGDFPAAGFPFMEFRGGSSHQGSGALTPDSVRPVGSSSSNNFGLLDRQSSDLASSHRVFFELTAGARLTPREEPIAASSLRTALESIENGMLKENQQKEPVHSFETPVGETSNNGTPERAPDAPTHFRHRTITFGCSNDFDFGSSGRGELDSIASHVIASHQGPAASSNFVLDRQSSDLGELPHLDGGREKNQVAYQRVFFEWTADDRLRYEEPKTQPASSVETAAECTESGSKPETEKTLLHSEVIHVGETSSNGAADKAGKEKAEEGAPPTHCRHRTITLGCVKDFDFEEEEENPEGEGTQKPNNDGPEWWANGKQGEALENWSFFPVAQPGTVI</sequence>
<dbReference type="PANTHER" id="PTHR31798:SF2">
    <property type="entry name" value="HYDROXYPROLINE-RICH GLYCOPROTEIN FAMILY PROTEIN"/>
    <property type="match status" value="1"/>
</dbReference>
<feature type="region of interest" description="Disordered" evidence="1">
    <location>
        <begin position="89"/>
        <end position="112"/>
    </location>
</feature>
<evidence type="ECO:0000313" key="2">
    <source>
        <dbReference type="EMBL" id="CAI0414555.1"/>
    </source>
</evidence>
<feature type="region of interest" description="Disordered" evidence="1">
    <location>
        <begin position="351"/>
        <end position="378"/>
    </location>
</feature>
<reference evidence="2" key="1">
    <citation type="submission" date="2022-08" db="EMBL/GenBank/DDBJ databases">
        <authorList>
            <person name="Gutierrez-Valencia J."/>
        </authorList>
    </citation>
    <scope>NUCLEOTIDE SEQUENCE</scope>
</reference>
<proteinExistence type="predicted"/>
<accession>A0AAV0JZN3</accession>
<comment type="caution">
    <text evidence="2">The sequence shown here is derived from an EMBL/GenBank/DDBJ whole genome shotgun (WGS) entry which is preliminary data.</text>
</comment>
<evidence type="ECO:0000256" key="1">
    <source>
        <dbReference type="SAM" id="MobiDB-lite"/>
    </source>
</evidence>
<dbReference type="Proteomes" id="UP001154282">
    <property type="component" value="Unassembled WGS sequence"/>
</dbReference>